<name>F2NXH9_TRES6</name>
<keyword evidence="2" id="KW-0732">Signal</keyword>
<dbReference type="KEGG" id="tsu:Tresu_1146"/>
<evidence type="ECO:0000256" key="1">
    <source>
        <dbReference type="SAM" id="MobiDB-lite"/>
    </source>
</evidence>
<evidence type="ECO:0000313" key="3">
    <source>
        <dbReference type="EMBL" id="AEB14058.1"/>
    </source>
</evidence>
<organism evidence="3 4">
    <name type="scientific">Treponema succinifaciens (strain ATCC 33096 / DSM 2489 / 6091)</name>
    <dbReference type="NCBI Taxonomy" id="869209"/>
    <lineage>
        <taxon>Bacteria</taxon>
        <taxon>Pseudomonadati</taxon>
        <taxon>Spirochaetota</taxon>
        <taxon>Spirochaetia</taxon>
        <taxon>Spirochaetales</taxon>
        <taxon>Treponemataceae</taxon>
        <taxon>Treponema</taxon>
    </lineage>
</organism>
<dbReference type="STRING" id="869209.Tresu_1146"/>
<gene>
    <name evidence="3" type="ordered locus">Tresu_1146</name>
</gene>
<dbReference type="RefSeq" id="WP_013701347.1">
    <property type="nucleotide sequence ID" value="NC_015385.1"/>
</dbReference>
<dbReference type="EMBL" id="CP002631">
    <property type="protein sequence ID" value="AEB14058.1"/>
    <property type="molecule type" value="Genomic_DNA"/>
</dbReference>
<sequence>MQSKKNPALKTIILFLAVFALSAETVDFFATVSSSKDSNMIKMTTDLFFAQFQAVDGYSVNDRRNENYNPSAETRNISFYAEIQEDTDGGWLCTLNAIKADGKQNVSSTKKYDTYYKILLDAKPSLENLLKNLSGNIQLPSSQETQNQENREQQTSYANENSIEAIAGTWTGEPLIEKILILRGGRGFVIFKNGASMNISITVQGNSIKIRQNGKPNASFFPEIPRQEALKNAATAAPVEWNMTLSGNTLSGKKTTLVENKNSPEGISQGEIEVSWTKR</sequence>
<feature type="signal peptide" evidence="2">
    <location>
        <begin position="1"/>
        <end position="22"/>
    </location>
</feature>
<dbReference type="Proteomes" id="UP000006852">
    <property type="component" value="Chromosome"/>
</dbReference>
<evidence type="ECO:0000256" key="2">
    <source>
        <dbReference type="SAM" id="SignalP"/>
    </source>
</evidence>
<reference evidence="3 4" key="1">
    <citation type="journal article" date="2011" name="Stand. Genomic Sci.">
        <title>Complete genome sequence of Treponema succinifaciens type strain (6091).</title>
        <authorList>
            <person name="Han C."/>
            <person name="Gronow S."/>
            <person name="Teshima H."/>
            <person name="Lapidus A."/>
            <person name="Nolan M."/>
            <person name="Lucas S."/>
            <person name="Hammon N."/>
            <person name="Deshpande S."/>
            <person name="Cheng J.F."/>
            <person name="Zeytun A."/>
            <person name="Tapia R."/>
            <person name="Goodwin L."/>
            <person name="Pitluck S."/>
            <person name="Liolios K."/>
            <person name="Pagani I."/>
            <person name="Ivanova N."/>
            <person name="Mavromatis K."/>
            <person name="Mikhailova N."/>
            <person name="Huntemann M."/>
            <person name="Pati A."/>
            <person name="Chen A."/>
            <person name="Palaniappan K."/>
            <person name="Land M."/>
            <person name="Hauser L."/>
            <person name="Brambilla E.M."/>
            <person name="Rohde M."/>
            <person name="Goker M."/>
            <person name="Woyke T."/>
            <person name="Bristow J."/>
            <person name="Eisen J.A."/>
            <person name="Markowitz V."/>
            <person name="Hugenholtz P."/>
            <person name="Kyrpides N.C."/>
            <person name="Klenk H.P."/>
            <person name="Detter J.C."/>
        </authorList>
    </citation>
    <scope>NUCLEOTIDE SEQUENCE [LARGE SCALE GENOMIC DNA]</scope>
    <source>
        <strain evidence="4">ATCC 33096 / DSM 2489 / 6091</strain>
    </source>
</reference>
<dbReference type="eggNOG" id="ENOG502ZI1Y">
    <property type="taxonomic scope" value="Bacteria"/>
</dbReference>
<evidence type="ECO:0000313" key="4">
    <source>
        <dbReference type="Proteomes" id="UP000006852"/>
    </source>
</evidence>
<accession>F2NXH9</accession>
<dbReference type="HOGENOM" id="CLU_962914_0_0_12"/>
<protein>
    <submittedName>
        <fullName evidence="3">Uncharacterized protein</fullName>
    </submittedName>
</protein>
<reference evidence="4" key="2">
    <citation type="submission" date="2011-04" db="EMBL/GenBank/DDBJ databases">
        <title>The complete genome of chromosome of Treponema succinifaciens DSM 2489.</title>
        <authorList>
            <person name="Lucas S."/>
            <person name="Copeland A."/>
            <person name="Lapidus A."/>
            <person name="Bruce D."/>
            <person name="Goodwin L."/>
            <person name="Pitluck S."/>
            <person name="Peters L."/>
            <person name="Kyrpides N."/>
            <person name="Mavromatis K."/>
            <person name="Ivanova N."/>
            <person name="Ovchinnikova G."/>
            <person name="Teshima H."/>
            <person name="Detter J.C."/>
            <person name="Tapia R."/>
            <person name="Han C."/>
            <person name="Land M."/>
            <person name="Hauser L."/>
            <person name="Markowitz V."/>
            <person name="Cheng J.-F."/>
            <person name="Hugenholtz P."/>
            <person name="Woyke T."/>
            <person name="Wu D."/>
            <person name="Gronow S."/>
            <person name="Wellnitz S."/>
            <person name="Brambilla E."/>
            <person name="Klenk H.-P."/>
            <person name="Eisen J.A."/>
        </authorList>
    </citation>
    <scope>NUCLEOTIDE SEQUENCE [LARGE SCALE GENOMIC DNA]</scope>
    <source>
        <strain evidence="4">ATCC 33096 / DSM 2489 / 6091</strain>
    </source>
</reference>
<proteinExistence type="predicted"/>
<keyword evidence="4" id="KW-1185">Reference proteome</keyword>
<dbReference type="OrthoDB" id="358254at2"/>
<feature type="region of interest" description="Disordered" evidence="1">
    <location>
        <begin position="260"/>
        <end position="279"/>
    </location>
</feature>
<feature type="chain" id="PRO_5003284160" evidence="2">
    <location>
        <begin position="23"/>
        <end position="279"/>
    </location>
</feature>
<dbReference type="AlphaFoldDB" id="F2NXH9"/>
<dbReference type="GeneID" id="302998307"/>